<dbReference type="GeneID" id="105046786"/>
<dbReference type="GO" id="GO:0045046">
    <property type="term" value="P:protein import into peroxisome membrane"/>
    <property type="evidence" value="ECO:0007669"/>
    <property type="project" value="TreeGrafter"/>
</dbReference>
<organism evidence="1 2">
    <name type="scientific">Elaeis guineensis var. tenera</name>
    <name type="common">Oil palm</name>
    <dbReference type="NCBI Taxonomy" id="51953"/>
    <lineage>
        <taxon>Eukaryota</taxon>
        <taxon>Viridiplantae</taxon>
        <taxon>Streptophyta</taxon>
        <taxon>Embryophyta</taxon>
        <taxon>Tracheophyta</taxon>
        <taxon>Spermatophyta</taxon>
        <taxon>Magnoliopsida</taxon>
        <taxon>Liliopsida</taxon>
        <taxon>Arecaceae</taxon>
        <taxon>Arecoideae</taxon>
        <taxon>Cocoseae</taxon>
        <taxon>Elaeidinae</taxon>
        <taxon>Elaeis</taxon>
    </lineage>
</organism>
<dbReference type="Pfam" id="PF04882">
    <property type="entry name" value="Peroxin-3"/>
    <property type="match status" value="1"/>
</dbReference>
<dbReference type="FunCoup" id="A0A6I9RIL8">
    <property type="interactions" value="1855"/>
</dbReference>
<evidence type="ECO:0000313" key="2">
    <source>
        <dbReference type="RefSeq" id="XP_010923811.1"/>
    </source>
</evidence>
<dbReference type="AlphaFoldDB" id="A0A6I9RIL8"/>
<gene>
    <name evidence="2" type="primary">LOC105046786</name>
</gene>
<accession>A0A6I9RIL8</accession>
<dbReference type="OrthoDB" id="45930at2759"/>
<dbReference type="InterPro" id="IPR006966">
    <property type="entry name" value="Peroxin-3"/>
</dbReference>
<dbReference type="RefSeq" id="XP_010923811.1">
    <property type="nucleotide sequence ID" value="XM_010925509.1"/>
</dbReference>
<evidence type="ECO:0000313" key="1">
    <source>
        <dbReference type="Proteomes" id="UP000504607"/>
    </source>
</evidence>
<protein>
    <submittedName>
        <fullName evidence="2">Peroxisome biogenesis protein 3-1 isoform X1</fullName>
    </submittedName>
</protein>
<dbReference type="PANTHER" id="PTHR28080">
    <property type="entry name" value="PEROXISOMAL BIOGENESIS FACTOR 3"/>
    <property type="match status" value="1"/>
</dbReference>
<keyword evidence="1" id="KW-1185">Reference proteome</keyword>
<name>A0A6I9RIL8_ELAGV</name>
<dbReference type="InParanoid" id="A0A6I9RIL8"/>
<dbReference type="KEGG" id="egu:105046786"/>
<dbReference type="GO" id="GO:0005778">
    <property type="term" value="C:peroxisomal membrane"/>
    <property type="evidence" value="ECO:0007669"/>
    <property type="project" value="InterPro"/>
</dbReference>
<dbReference type="Proteomes" id="UP000504607">
    <property type="component" value="Chromosome 1"/>
</dbReference>
<proteinExistence type="predicted"/>
<sequence>MLSLSRDFWSRHRRKVFVALGVFGSGYVIYKIYDDHRRRISDLDKKLEGERQVDELIKAQLQTHFENIQRISDTTTLPYAMHYLRSRILEELDLSHLTDKLMQGKGQSHALTSKEKLELWEGLKILSFTRIASSLWSMTMLYLYVRAQVNILGRHLYLEIARGSESSQLLDESDSFSRHGRQDFLATADYLSAYGIHTLIMNMQNAAMGVLKEKQLGDLFSTVQLHETIIQILESFMSIGGPNYWISYLVPENAIAYRQMMVMSAKGFDDSSVLMDVGKLEQLMSETRMVLSSPDFGNTVEISLKKVVDLLVDDISMQLEGICPPSGVPLAKLLPRITQLSLPLLEEPSDNKFVQTIGRLPEVELFYTLLYANMPIPP</sequence>
<dbReference type="GO" id="GO:0030674">
    <property type="term" value="F:protein-macromolecule adaptor activity"/>
    <property type="evidence" value="ECO:0007669"/>
    <property type="project" value="TreeGrafter"/>
</dbReference>
<dbReference type="PANTHER" id="PTHR28080:SF1">
    <property type="entry name" value="PEROXISOMAL BIOGENESIS FACTOR 3"/>
    <property type="match status" value="1"/>
</dbReference>
<reference evidence="2" key="1">
    <citation type="submission" date="2025-08" db="UniProtKB">
        <authorList>
            <consortium name="RefSeq"/>
        </authorList>
    </citation>
    <scope>IDENTIFICATION</scope>
</reference>